<evidence type="ECO:0000313" key="19">
    <source>
        <dbReference type="RefSeq" id="XP_028040632.1"/>
    </source>
</evidence>
<evidence type="ECO:0000256" key="9">
    <source>
        <dbReference type="ARBA" id="ARBA00047863"/>
    </source>
</evidence>
<comment type="catalytic activity">
    <reaction evidence="15">
        <text>13-(9Z-hexadecenoyloxy)-octadecanoate + H2O = 13-hydroxy-octadecanoate + (9Z)-hexadecenoate + H(+)</text>
        <dbReference type="Rhea" id="RHEA:52076"/>
        <dbReference type="ChEBI" id="CHEBI:15377"/>
        <dbReference type="ChEBI" id="CHEBI:15378"/>
        <dbReference type="ChEBI" id="CHEBI:32372"/>
        <dbReference type="ChEBI" id="CHEBI:136304"/>
        <dbReference type="ChEBI" id="CHEBI:136315"/>
    </reaction>
    <physiologicalReaction direction="left-to-right" evidence="15">
        <dbReference type="Rhea" id="RHEA:52077"/>
    </physiologicalReaction>
</comment>
<keyword evidence="5 17" id="KW-1133">Transmembrane helix</keyword>
<dbReference type="GO" id="GO:0012505">
    <property type="term" value="C:endomembrane system"/>
    <property type="evidence" value="ECO:0007669"/>
    <property type="project" value="UniProtKB-SubCell"/>
</dbReference>
<evidence type="ECO:0000256" key="16">
    <source>
        <dbReference type="ARBA" id="ARBA00049428"/>
    </source>
</evidence>
<feature type="transmembrane region" description="Helical" evidence="17">
    <location>
        <begin position="24"/>
        <end position="44"/>
    </location>
</feature>
<dbReference type="Pfam" id="PF04750">
    <property type="entry name" value="Far-17a_AIG1"/>
    <property type="match status" value="1"/>
</dbReference>
<name>A0A6J2KI63_BOMMA</name>
<evidence type="ECO:0000256" key="13">
    <source>
        <dbReference type="ARBA" id="ARBA00049221"/>
    </source>
</evidence>
<gene>
    <name evidence="19" type="primary">LOC114250806</name>
</gene>
<comment type="catalytic activity">
    <reaction evidence="12">
        <text>9-(9Z-octadecenoyloxy)-octadecanoate + H2O = 9-hydroxy-octadecanoate + (9Z)-octadecenoate + H(+)</text>
        <dbReference type="Rhea" id="RHEA:52048"/>
        <dbReference type="ChEBI" id="CHEBI:15377"/>
        <dbReference type="ChEBI" id="CHEBI:15378"/>
        <dbReference type="ChEBI" id="CHEBI:30823"/>
        <dbReference type="ChEBI" id="CHEBI:136282"/>
        <dbReference type="ChEBI" id="CHEBI:136286"/>
    </reaction>
    <physiologicalReaction direction="left-to-right" evidence="12">
        <dbReference type="Rhea" id="RHEA:52049"/>
    </physiologicalReaction>
</comment>
<organism evidence="18 19">
    <name type="scientific">Bombyx mandarina</name>
    <name type="common">Wild silk moth</name>
    <name type="synonym">Wild silkworm</name>
    <dbReference type="NCBI Taxonomy" id="7092"/>
    <lineage>
        <taxon>Eukaryota</taxon>
        <taxon>Metazoa</taxon>
        <taxon>Ecdysozoa</taxon>
        <taxon>Arthropoda</taxon>
        <taxon>Hexapoda</taxon>
        <taxon>Insecta</taxon>
        <taxon>Pterygota</taxon>
        <taxon>Neoptera</taxon>
        <taxon>Endopterygota</taxon>
        <taxon>Lepidoptera</taxon>
        <taxon>Glossata</taxon>
        <taxon>Ditrysia</taxon>
        <taxon>Bombycoidea</taxon>
        <taxon>Bombycidae</taxon>
        <taxon>Bombycinae</taxon>
        <taxon>Bombyx</taxon>
    </lineage>
</organism>
<comment type="similarity">
    <text evidence="3">Belongs to the AIG1 family.</text>
</comment>
<comment type="catalytic activity">
    <reaction evidence="13">
        <text>9-octadecanoyloxy-octadecanoate + H2O = 9-hydroxy-octadecanoate + octadecanoate + H(+)</text>
        <dbReference type="Rhea" id="RHEA:52096"/>
        <dbReference type="ChEBI" id="CHEBI:15377"/>
        <dbReference type="ChEBI" id="CHEBI:15378"/>
        <dbReference type="ChEBI" id="CHEBI:25629"/>
        <dbReference type="ChEBI" id="CHEBI:136286"/>
        <dbReference type="ChEBI" id="CHEBI:136373"/>
    </reaction>
    <physiologicalReaction direction="left-to-right" evidence="13">
        <dbReference type="Rhea" id="RHEA:52097"/>
    </physiologicalReaction>
</comment>
<dbReference type="Proteomes" id="UP000504629">
    <property type="component" value="Unplaced"/>
</dbReference>
<evidence type="ECO:0000256" key="15">
    <source>
        <dbReference type="ARBA" id="ARBA00049322"/>
    </source>
</evidence>
<dbReference type="InterPro" id="IPR006838">
    <property type="entry name" value="ADTRP_AIG1"/>
</dbReference>
<evidence type="ECO:0000256" key="6">
    <source>
        <dbReference type="ARBA" id="ARBA00023136"/>
    </source>
</evidence>
<keyword evidence="4 17" id="KW-0812">Transmembrane</keyword>
<keyword evidence="18" id="KW-1185">Reference proteome</keyword>
<protein>
    <submittedName>
        <fullName evidence="19">Androgen-dependent TFPI-regulating protein-like</fullName>
    </submittedName>
</protein>
<evidence type="ECO:0000256" key="11">
    <source>
        <dbReference type="ARBA" id="ARBA00048701"/>
    </source>
</evidence>
<accession>A0A6J2KI63</accession>
<feature type="transmembrane region" description="Helical" evidence="17">
    <location>
        <begin position="178"/>
        <end position="197"/>
    </location>
</feature>
<comment type="catalytic activity">
    <reaction evidence="8">
        <text>13-octadecanoyloxy-octadecanoate + H2O = 13-hydroxy-octadecanoate + octadecanoate + H(+)</text>
        <dbReference type="Rhea" id="RHEA:52084"/>
        <dbReference type="ChEBI" id="CHEBI:15377"/>
        <dbReference type="ChEBI" id="CHEBI:15378"/>
        <dbReference type="ChEBI" id="CHEBI:25629"/>
        <dbReference type="ChEBI" id="CHEBI:136304"/>
        <dbReference type="ChEBI" id="CHEBI:136335"/>
    </reaction>
    <physiologicalReaction direction="left-to-right" evidence="8">
        <dbReference type="Rhea" id="RHEA:52085"/>
    </physiologicalReaction>
</comment>
<comment type="catalytic activity">
    <reaction evidence="7">
        <text>12-hexadecanoyloxy-octadecanoate + H2O = 12-hydroxyoctadecanoate + hexadecanoate + H(+)</text>
        <dbReference type="Rhea" id="RHEA:52056"/>
        <dbReference type="ChEBI" id="CHEBI:7896"/>
        <dbReference type="ChEBI" id="CHEBI:15377"/>
        <dbReference type="ChEBI" id="CHEBI:15378"/>
        <dbReference type="ChEBI" id="CHEBI:83677"/>
        <dbReference type="ChEBI" id="CHEBI:84201"/>
    </reaction>
    <physiologicalReaction direction="left-to-right" evidence="7">
        <dbReference type="Rhea" id="RHEA:52057"/>
    </physiologicalReaction>
</comment>
<dbReference type="PANTHER" id="PTHR10989">
    <property type="entry name" value="ANDROGEN-INDUCED PROTEIN 1-RELATED"/>
    <property type="match status" value="1"/>
</dbReference>
<dbReference type="PANTHER" id="PTHR10989:SF16">
    <property type="entry name" value="AT02829P-RELATED"/>
    <property type="match status" value="1"/>
</dbReference>
<feature type="transmembrane region" description="Helical" evidence="17">
    <location>
        <begin position="146"/>
        <end position="166"/>
    </location>
</feature>
<comment type="catalytic activity">
    <reaction evidence="11">
        <text>12-(9Z-octadecenoyloxy)-octadecanoate + H2O = 12-hydroxyoctadecanoate + (9Z)-octadecenoate + H(+)</text>
        <dbReference type="Rhea" id="RHEA:52060"/>
        <dbReference type="ChEBI" id="CHEBI:15377"/>
        <dbReference type="ChEBI" id="CHEBI:15378"/>
        <dbReference type="ChEBI" id="CHEBI:30823"/>
        <dbReference type="ChEBI" id="CHEBI:84201"/>
        <dbReference type="ChEBI" id="CHEBI:136302"/>
    </reaction>
    <physiologicalReaction direction="left-to-right" evidence="11">
        <dbReference type="Rhea" id="RHEA:52061"/>
    </physiologicalReaction>
</comment>
<proteinExistence type="inferred from homology"/>
<feature type="transmembrane region" description="Helical" evidence="17">
    <location>
        <begin position="64"/>
        <end position="85"/>
    </location>
</feature>
<comment type="catalytic activity">
    <reaction evidence="1">
        <text>9-(9Z-hexadecenoyloxy)-octadecanoate + H2O = (9Z)-hexadecenoate + 9-hydroxy-octadecanoate + H(+)</text>
        <dbReference type="Rhea" id="RHEA:52068"/>
        <dbReference type="ChEBI" id="CHEBI:15377"/>
        <dbReference type="ChEBI" id="CHEBI:15378"/>
        <dbReference type="ChEBI" id="CHEBI:32372"/>
        <dbReference type="ChEBI" id="CHEBI:136286"/>
        <dbReference type="ChEBI" id="CHEBI:136309"/>
    </reaction>
    <physiologicalReaction direction="left-to-right" evidence="1">
        <dbReference type="Rhea" id="RHEA:52069"/>
    </physiologicalReaction>
</comment>
<reference evidence="19" key="1">
    <citation type="submission" date="2025-08" db="UniProtKB">
        <authorList>
            <consortium name="RefSeq"/>
        </authorList>
    </citation>
    <scope>IDENTIFICATION</scope>
    <source>
        <tissue evidence="19">Silk gland</tissue>
    </source>
</reference>
<evidence type="ECO:0000256" key="1">
    <source>
        <dbReference type="ARBA" id="ARBA00000923"/>
    </source>
</evidence>
<evidence type="ECO:0000256" key="12">
    <source>
        <dbReference type="ARBA" id="ARBA00048800"/>
    </source>
</evidence>
<comment type="catalytic activity">
    <reaction evidence="10">
        <text>12-octadecanoyloxy-octadecanoate + H2O = 12-hydroxyoctadecanoate + octadecanoate + H(+)</text>
        <dbReference type="Rhea" id="RHEA:52080"/>
        <dbReference type="ChEBI" id="CHEBI:15377"/>
        <dbReference type="ChEBI" id="CHEBI:15378"/>
        <dbReference type="ChEBI" id="CHEBI:25629"/>
        <dbReference type="ChEBI" id="CHEBI:84201"/>
        <dbReference type="ChEBI" id="CHEBI:136330"/>
    </reaction>
    <physiologicalReaction direction="left-to-right" evidence="10">
        <dbReference type="Rhea" id="RHEA:52081"/>
    </physiologicalReaction>
</comment>
<keyword evidence="6 17" id="KW-0472">Membrane</keyword>
<evidence type="ECO:0000256" key="3">
    <source>
        <dbReference type="ARBA" id="ARBA00009300"/>
    </source>
</evidence>
<evidence type="ECO:0000256" key="14">
    <source>
        <dbReference type="ARBA" id="ARBA00049296"/>
    </source>
</evidence>
<feature type="transmembrane region" description="Helical" evidence="17">
    <location>
        <begin position="106"/>
        <end position="126"/>
    </location>
</feature>
<evidence type="ECO:0000256" key="2">
    <source>
        <dbReference type="ARBA" id="ARBA00004127"/>
    </source>
</evidence>
<dbReference type="RefSeq" id="XP_028040632.1">
    <property type="nucleotide sequence ID" value="XM_028184831.1"/>
</dbReference>
<dbReference type="KEGG" id="bman:114250806"/>
<dbReference type="GO" id="GO:0016020">
    <property type="term" value="C:membrane"/>
    <property type="evidence" value="ECO:0007669"/>
    <property type="project" value="InterPro"/>
</dbReference>
<evidence type="ECO:0000256" key="7">
    <source>
        <dbReference type="ARBA" id="ARBA00047368"/>
    </source>
</evidence>
<dbReference type="AlphaFoldDB" id="A0A6J2KI63"/>
<evidence type="ECO:0000256" key="17">
    <source>
        <dbReference type="SAM" id="Phobius"/>
    </source>
</evidence>
<dbReference type="GeneID" id="114250806"/>
<comment type="subcellular location">
    <subcellularLocation>
        <location evidence="2">Endomembrane system</location>
        <topology evidence="2">Multi-pass membrane protein</topology>
    </subcellularLocation>
</comment>
<sequence length="248" mass="29447">MLNLETVFSNPILKQSNNLLKVRICFYSISYVHLVVVASLLLTIDFSKSEDPNIRLYQQTRWKLITAWFNLFTMVYFPTCIYCDWRDLRGEAHWRHVKILNQFRDLCFTSILLPTTAFGDILFWRVWNKDRELIAPLKIHEIVPFWTQHCMHTVSLIIMLVDLALVRRERPKNMVPGLALLSTFLIAYTVVCINSYMNEEYIYPGLKQFTGFKIPALIAYFFIENLFYYFSQWLIIDMVWGNGNKKMV</sequence>
<evidence type="ECO:0000256" key="4">
    <source>
        <dbReference type="ARBA" id="ARBA00022692"/>
    </source>
</evidence>
<evidence type="ECO:0000313" key="18">
    <source>
        <dbReference type="Proteomes" id="UP000504629"/>
    </source>
</evidence>
<dbReference type="OrthoDB" id="1898221at2759"/>
<evidence type="ECO:0000256" key="8">
    <source>
        <dbReference type="ARBA" id="ARBA00047427"/>
    </source>
</evidence>
<feature type="transmembrane region" description="Helical" evidence="17">
    <location>
        <begin position="217"/>
        <end position="240"/>
    </location>
</feature>
<evidence type="ECO:0000256" key="5">
    <source>
        <dbReference type="ARBA" id="ARBA00022989"/>
    </source>
</evidence>
<comment type="catalytic activity">
    <reaction evidence="9">
        <text>9-hexadecanoyloxy-octadecanoate + H2O = 9-hydroxy-octadecanoate + hexadecanoate + H(+)</text>
        <dbReference type="Rhea" id="RHEA:52052"/>
        <dbReference type="ChEBI" id="CHEBI:7896"/>
        <dbReference type="ChEBI" id="CHEBI:15377"/>
        <dbReference type="ChEBI" id="CHEBI:15378"/>
        <dbReference type="ChEBI" id="CHEBI:83670"/>
        <dbReference type="ChEBI" id="CHEBI:136286"/>
    </reaction>
    <physiologicalReaction direction="left-to-right" evidence="9">
        <dbReference type="Rhea" id="RHEA:52053"/>
    </physiologicalReaction>
</comment>
<comment type="catalytic activity">
    <reaction evidence="16">
        <text>12-(9Z-hexadecenoyloxy)-octadecanoate + H2O = 12-hydroxyoctadecanoate + (9Z)-hexadecenoate + H(+)</text>
        <dbReference type="Rhea" id="RHEA:52072"/>
        <dbReference type="ChEBI" id="CHEBI:15377"/>
        <dbReference type="ChEBI" id="CHEBI:15378"/>
        <dbReference type="ChEBI" id="CHEBI:32372"/>
        <dbReference type="ChEBI" id="CHEBI:84201"/>
        <dbReference type="ChEBI" id="CHEBI:136312"/>
    </reaction>
    <physiologicalReaction direction="left-to-right" evidence="16">
        <dbReference type="Rhea" id="RHEA:52073"/>
    </physiologicalReaction>
</comment>
<comment type="catalytic activity">
    <reaction evidence="14">
        <text>13-(9Z-octadecenoyloxy)-octadecanoate + H2O = 13-hydroxy-octadecanoate + (9Z)-octadecenoate + H(+)</text>
        <dbReference type="Rhea" id="RHEA:52064"/>
        <dbReference type="ChEBI" id="CHEBI:15377"/>
        <dbReference type="ChEBI" id="CHEBI:15378"/>
        <dbReference type="ChEBI" id="CHEBI:30823"/>
        <dbReference type="ChEBI" id="CHEBI:136303"/>
        <dbReference type="ChEBI" id="CHEBI:136304"/>
    </reaction>
    <physiologicalReaction direction="left-to-right" evidence="14">
        <dbReference type="Rhea" id="RHEA:52065"/>
    </physiologicalReaction>
</comment>
<evidence type="ECO:0000256" key="10">
    <source>
        <dbReference type="ARBA" id="ARBA00048680"/>
    </source>
</evidence>